<reference evidence="1 2" key="1">
    <citation type="journal article" date="2013" name="BMC Genomics">
        <title>Genome sequencing and comparative genomics of honey bee microsporidia, Nosema apis reveal novel insights into host-parasite interactions.</title>
        <authorList>
            <person name="Chen Yp."/>
            <person name="Pettis J.S."/>
            <person name="Zhao Y."/>
            <person name="Liu X."/>
            <person name="Tallon L.J."/>
            <person name="Sadzewicz L.D."/>
            <person name="Li R."/>
            <person name="Zheng H."/>
            <person name="Huang S."/>
            <person name="Zhang X."/>
            <person name="Hamilton M.C."/>
            <person name="Pernal S.F."/>
            <person name="Melathopoulos A.P."/>
            <person name="Yan X."/>
            <person name="Evans J.D."/>
        </authorList>
    </citation>
    <scope>NUCLEOTIDE SEQUENCE [LARGE SCALE GENOMIC DNA]</scope>
    <source>
        <strain evidence="1 2">BRL 01</strain>
    </source>
</reference>
<dbReference type="Proteomes" id="UP000053780">
    <property type="component" value="Unassembled WGS sequence"/>
</dbReference>
<organism evidence="1 2">
    <name type="scientific">Vairimorpha apis BRL 01</name>
    <dbReference type="NCBI Taxonomy" id="1037528"/>
    <lineage>
        <taxon>Eukaryota</taxon>
        <taxon>Fungi</taxon>
        <taxon>Fungi incertae sedis</taxon>
        <taxon>Microsporidia</taxon>
        <taxon>Nosematidae</taxon>
        <taxon>Vairimorpha</taxon>
    </lineage>
</organism>
<evidence type="ECO:0000313" key="1">
    <source>
        <dbReference type="EMBL" id="EQB60763.1"/>
    </source>
</evidence>
<dbReference type="HOGENOM" id="CLU_1038633_0_0_1"/>
<protein>
    <submittedName>
        <fullName evidence="1">Uncharacterized protein</fullName>
    </submittedName>
</protein>
<dbReference type="EMBL" id="KE647238">
    <property type="protein sequence ID" value="EQB60763.1"/>
    <property type="molecule type" value="Genomic_DNA"/>
</dbReference>
<dbReference type="AlphaFoldDB" id="T0L8E0"/>
<evidence type="ECO:0000313" key="2">
    <source>
        <dbReference type="Proteomes" id="UP000053780"/>
    </source>
</evidence>
<gene>
    <name evidence="1" type="ORF">NAPIS_ORF01668</name>
</gene>
<proteinExistence type="predicted"/>
<dbReference type="VEuPathDB" id="MicrosporidiaDB:NAPIS_ORF01668"/>
<sequence>MDYNKIFTKNKNVDSKLNNNTNLNLNFINSLSKISENMNENTNHESIDLHLNVNNAYETNRHKKSKNFEKDSIHFCTKSNDSNTNNMYYENKKYRNNHKIHSNKYTKFKKKRSIFLDTTKSKKLFLHNTCNIYKKVLIFSDNKFIQSSIDIEFKDFDFLLQMLKIYNNKKIENCYSKIFTFFEIEQKLVKVFKDRIFDLKLLLCLKNIDTIEKNIFDAIVSKMKQVLAFLKKEDCNKLFLKIKNEFMFFDASYIYFIKIIECYMCLNC</sequence>
<name>T0L8E0_9MICR</name>
<keyword evidence="2" id="KW-1185">Reference proteome</keyword>
<accession>T0L8E0</accession>